<keyword evidence="2 7" id="KW-0813">Transport</keyword>
<dbReference type="GO" id="GO:0046933">
    <property type="term" value="F:proton-transporting ATP synthase activity, rotational mechanism"/>
    <property type="evidence" value="ECO:0007669"/>
    <property type="project" value="UniProtKB-UniRule"/>
</dbReference>
<keyword evidence="3 7" id="KW-0375">Hydrogen ion transport</keyword>
<evidence type="ECO:0000256" key="5">
    <source>
        <dbReference type="ARBA" id="ARBA00023136"/>
    </source>
</evidence>
<dbReference type="OrthoDB" id="9802471at2"/>
<comment type="function">
    <text evidence="7">F(1)F(0) ATP synthase produces ATP from ADP in the presence of a proton or sodium gradient. F-type ATPases consist of two structural domains, F(1) containing the extramembraneous catalytic core and F(0) containing the membrane proton channel, linked together by a central stalk and a peripheral stalk. During catalysis, ATP synthesis in the catalytic domain of F(1) is coupled via a rotary mechanism of the central stalk subunits to proton translocation.</text>
</comment>
<dbReference type="Pfam" id="PF00213">
    <property type="entry name" value="OSCP"/>
    <property type="match status" value="1"/>
</dbReference>
<dbReference type="Proteomes" id="UP000095544">
    <property type="component" value="Unassembled WGS sequence"/>
</dbReference>
<proteinExistence type="inferred from homology"/>
<dbReference type="InterPro" id="IPR000711">
    <property type="entry name" value="ATPase_OSCP/dsu"/>
</dbReference>
<accession>A0A174NAD3</accession>
<evidence type="ECO:0000313" key="9">
    <source>
        <dbReference type="Proteomes" id="UP000095544"/>
    </source>
</evidence>
<dbReference type="Gene3D" id="1.10.520.20">
    <property type="entry name" value="N-terminal domain of the delta subunit of the F1F0-ATP synthase"/>
    <property type="match status" value="1"/>
</dbReference>
<dbReference type="RefSeq" id="WP_055155418.1">
    <property type="nucleotide sequence ID" value="NZ_CYZU01000121.1"/>
</dbReference>
<protein>
    <recommendedName>
        <fullName evidence="7">ATP synthase subunit delta</fullName>
    </recommendedName>
    <alternativeName>
        <fullName evidence="7">ATP synthase F(1) sector subunit delta</fullName>
    </alternativeName>
    <alternativeName>
        <fullName evidence="7">F-type ATPase subunit delta</fullName>
        <shortName evidence="7">F-ATPase subunit delta</shortName>
    </alternativeName>
</protein>
<dbReference type="PANTHER" id="PTHR11910">
    <property type="entry name" value="ATP SYNTHASE DELTA CHAIN"/>
    <property type="match status" value="1"/>
</dbReference>
<keyword evidence="4 7" id="KW-0406">Ion transport</keyword>
<evidence type="ECO:0000256" key="7">
    <source>
        <dbReference type="HAMAP-Rule" id="MF_01416"/>
    </source>
</evidence>
<gene>
    <name evidence="8" type="primary">atpH_3</name>
    <name evidence="7" type="synonym">atpH</name>
    <name evidence="8" type="ORF">ERS852491_05176</name>
</gene>
<keyword evidence="5 7" id="KW-0472">Membrane</keyword>
<dbReference type="STRING" id="39482.ERS852491_05176"/>
<evidence type="ECO:0000256" key="3">
    <source>
        <dbReference type="ARBA" id="ARBA00022781"/>
    </source>
</evidence>
<keyword evidence="6 7" id="KW-0066">ATP synthesis</keyword>
<dbReference type="GO" id="GO:0045259">
    <property type="term" value="C:proton-transporting ATP synthase complex"/>
    <property type="evidence" value="ECO:0007669"/>
    <property type="project" value="UniProtKB-KW"/>
</dbReference>
<dbReference type="SUPFAM" id="SSF47928">
    <property type="entry name" value="N-terminal domain of the delta subunit of the F1F0-ATP synthase"/>
    <property type="match status" value="1"/>
</dbReference>
<dbReference type="NCBIfam" id="TIGR01145">
    <property type="entry name" value="ATP_synt_delta"/>
    <property type="match status" value="1"/>
</dbReference>
<dbReference type="GO" id="GO:0005886">
    <property type="term" value="C:plasma membrane"/>
    <property type="evidence" value="ECO:0007669"/>
    <property type="project" value="UniProtKB-SubCell"/>
</dbReference>
<keyword evidence="7" id="KW-1003">Cell membrane</keyword>
<sequence length="179" mass="20154">MERITEQTEVKKLCGQIDTVTEELAVLKRLLMEEENFFQMLTLGEIGKETRLGWMRDIFGSHISDETLAFFCILLDRQGLYHFSQVLAEGLELLGEERQGVRGTVYSVVPLEKEMVKRLEEQTAELTGKPVTLVNMIDEGLIGGVLISADGKLIDASLKKRMEDLSLRLRSRPEGGSPL</sequence>
<comment type="similarity">
    <text evidence="7">Belongs to the ATPase delta chain family.</text>
</comment>
<dbReference type="InterPro" id="IPR026015">
    <property type="entry name" value="ATP_synth_OSCP/delta_N_sf"/>
</dbReference>
<evidence type="ECO:0000256" key="6">
    <source>
        <dbReference type="ARBA" id="ARBA00023310"/>
    </source>
</evidence>
<comment type="function">
    <text evidence="7">This protein is part of the stalk that links CF(0) to CF(1). It either transmits conformational changes from CF(0) to CF(1) or is implicated in proton conduction.</text>
</comment>
<reference evidence="8 9" key="1">
    <citation type="submission" date="2015-09" db="EMBL/GenBank/DDBJ databases">
        <authorList>
            <consortium name="Pathogen Informatics"/>
        </authorList>
    </citation>
    <scope>NUCLEOTIDE SEQUENCE [LARGE SCALE GENOMIC DNA]</scope>
    <source>
        <strain evidence="8 9">2789STDY5834876</strain>
    </source>
</reference>
<organism evidence="8 9">
    <name type="scientific">Faecalicatena contorta</name>
    <dbReference type="NCBI Taxonomy" id="39482"/>
    <lineage>
        <taxon>Bacteria</taxon>
        <taxon>Bacillati</taxon>
        <taxon>Bacillota</taxon>
        <taxon>Clostridia</taxon>
        <taxon>Lachnospirales</taxon>
        <taxon>Lachnospiraceae</taxon>
        <taxon>Faecalicatena</taxon>
    </lineage>
</organism>
<dbReference type="HAMAP" id="MF_01416">
    <property type="entry name" value="ATP_synth_delta_bact"/>
    <property type="match status" value="1"/>
</dbReference>
<evidence type="ECO:0000256" key="1">
    <source>
        <dbReference type="ARBA" id="ARBA00004370"/>
    </source>
</evidence>
<dbReference type="AlphaFoldDB" id="A0A174NAD3"/>
<dbReference type="PRINTS" id="PR00125">
    <property type="entry name" value="ATPASEDELTA"/>
</dbReference>
<keyword evidence="7" id="KW-0139">CF(1)</keyword>
<name>A0A174NAD3_9FIRM</name>
<dbReference type="EMBL" id="CYZU01000121">
    <property type="protein sequence ID" value="CUP45543.1"/>
    <property type="molecule type" value="Genomic_DNA"/>
</dbReference>
<comment type="subcellular location">
    <subcellularLocation>
        <location evidence="7">Cell membrane</location>
        <topology evidence="7">Peripheral membrane protein</topology>
    </subcellularLocation>
    <subcellularLocation>
        <location evidence="1">Membrane</location>
    </subcellularLocation>
</comment>
<evidence type="ECO:0000313" key="8">
    <source>
        <dbReference type="EMBL" id="CUP45543.1"/>
    </source>
</evidence>
<evidence type="ECO:0000256" key="4">
    <source>
        <dbReference type="ARBA" id="ARBA00023065"/>
    </source>
</evidence>
<evidence type="ECO:0000256" key="2">
    <source>
        <dbReference type="ARBA" id="ARBA00022448"/>
    </source>
</evidence>